<dbReference type="Gene3D" id="3.40.190.80">
    <property type="match status" value="1"/>
</dbReference>
<protein>
    <submittedName>
        <fullName evidence="1">Unannotated protein</fullName>
    </submittedName>
</protein>
<accession>A0A6J7JHV8</accession>
<dbReference type="AlphaFoldDB" id="A0A6J7JHV8"/>
<proteinExistence type="predicted"/>
<dbReference type="SUPFAM" id="SSF56655">
    <property type="entry name" value="Carbohydrate phosphatase"/>
    <property type="match status" value="1"/>
</dbReference>
<gene>
    <name evidence="1" type="ORF">UFOPK3773_00962</name>
</gene>
<organism evidence="1">
    <name type="scientific">freshwater metagenome</name>
    <dbReference type="NCBI Taxonomy" id="449393"/>
    <lineage>
        <taxon>unclassified sequences</taxon>
        <taxon>metagenomes</taxon>
        <taxon>ecological metagenomes</taxon>
    </lineage>
</organism>
<name>A0A6J7JHV8_9ZZZZ</name>
<dbReference type="EMBL" id="CAFBNF010000093">
    <property type="protein sequence ID" value="CAB4942916.1"/>
    <property type="molecule type" value="Genomic_DNA"/>
</dbReference>
<dbReference type="InterPro" id="IPR000760">
    <property type="entry name" value="Inositol_monophosphatase-like"/>
</dbReference>
<dbReference type="Pfam" id="PF00459">
    <property type="entry name" value="Inositol_P"/>
    <property type="match status" value="1"/>
</dbReference>
<reference evidence="1" key="1">
    <citation type="submission" date="2020-05" db="EMBL/GenBank/DDBJ databases">
        <authorList>
            <person name="Chiriac C."/>
            <person name="Salcher M."/>
            <person name="Ghai R."/>
            <person name="Kavagutti S V."/>
        </authorList>
    </citation>
    <scope>NUCLEOTIDE SEQUENCE</scope>
</reference>
<sequence>MLHASVSDFAATDQLDPLLRLVSASRGTRGFADAWSHLLVARGSVEVAVETLACYEWDWAATSVIVEEAGGSVSATDAIDPYPGCRLLVTNGLLDQQVRAVLDASPGPL</sequence>
<evidence type="ECO:0000313" key="1">
    <source>
        <dbReference type="EMBL" id="CAB4942916.1"/>
    </source>
</evidence>